<comment type="caution">
    <text evidence="2">The sequence shown here is derived from an EMBL/GenBank/DDBJ whole genome shotgun (WGS) entry which is preliminary data.</text>
</comment>
<dbReference type="EMBL" id="CATKSN020000065">
    <property type="protein sequence ID" value="CAI9149022.1"/>
    <property type="molecule type" value="Genomic_DNA"/>
</dbReference>
<evidence type="ECO:0000313" key="3">
    <source>
        <dbReference type="Proteomes" id="UP001176941"/>
    </source>
</evidence>
<gene>
    <name evidence="2" type="ORF">MRATA1EN1_LOCUS30640</name>
</gene>
<name>A0ABN8XL75_RANTA</name>
<sequence>MQSTTQGTRLSQRHRRRTVTRTRDISTSSVYLGECQTVPEALCQLTSSYNAGLAAPELCLSAPDGDGRSVRAPLSRRSPTIPSAYILRYDADASPSDAAVRVQQMLSVHVRFCAVPRPPLTSHIAVCAHESLQRISEIWASTGFITRRTESVDFPKRLPLVLLRSRKKYELLPSVKEEVHRVRLHSLGGAVNSPAARDLFSFPFADACVRTARQMRIRGRVRSAWAANTLPGSFLELPGVYRVYLHVGHDKREPSNF</sequence>
<feature type="compositionally biased region" description="Basic residues" evidence="1">
    <location>
        <begin position="11"/>
        <end position="20"/>
    </location>
</feature>
<feature type="region of interest" description="Disordered" evidence="1">
    <location>
        <begin position="1"/>
        <end position="23"/>
    </location>
</feature>
<keyword evidence="3" id="KW-1185">Reference proteome</keyword>
<dbReference type="Proteomes" id="UP001176941">
    <property type="component" value="Unassembled WGS sequence"/>
</dbReference>
<proteinExistence type="predicted"/>
<evidence type="ECO:0000313" key="2">
    <source>
        <dbReference type="EMBL" id="CAI9149022.1"/>
    </source>
</evidence>
<organism evidence="2 3">
    <name type="scientific">Rangifer tarandus platyrhynchus</name>
    <name type="common">Svalbard reindeer</name>
    <dbReference type="NCBI Taxonomy" id="3082113"/>
    <lineage>
        <taxon>Eukaryota</taxon>
        <taxon>Metazoa</taxon>
        <taxon>Chordata</taxon>
        <taxon>Craniata</taxon>
        <taxon>Vertebrata</taxon>
        <taxon>Euteleostomi</taxon>
        <taxon>Mammalia</taxon>
        <taxon>Eutheria</taxon>
        <taxon>Laurasiatheria</taxon>
        <taxon>Artiodactyla</taxon>
        <taxon>Ruminantia</taxon>
        <taxon>Pecora</taxon>
        <taxon>Cervidae</taxon>
        <taxon>Odocoileinae</taxon>
        <taxon>Rangifer</taxon>
    </lineage>
</organism>
<protein>
    <submittedName>
        <fullName evidence="2">Uncharacterized protein</fullName>
    </submittedName>
</protein>
<reference evidence="2" key="1">
    <citation type="submission" date="2023-04" db="EMBL/GenBank/DDBJ databases">
        <authorList>
            <consortium name="ELIXIR-Norway"/>
        </authorList>
    </citation>
    <scope>NUCLEOTIDE SEQUENCE [LARGE SCALE GENOMIC DNA]</scope>
</reference>
<accession>A0ABN8XL75</accession>
<evidence type="ECO:0000256" key="1">
    <source>
        <dbReference type="SAM" id="MobiDB-lite"/>
    </source>
</evidence>